<organism evidence="6 7">
    <name type="scientific">Calothrix parasitica NIES-267</name>
    <dbReference type="NCBI Taxonomy" id="1973488"/>
    <lineage>
        <taxon>Bacteria</taxon>
        <taxon>Bacillati</taxon>
        <taxon>Cyanobacteriota</taxon>
        <taxon>Cyanophyceae</taxon>
        <taxon>Nostocales</taxon>
        <taxon>Calotrichaceae</taxon>
        <taxon>Calothrix</taxon>
    </lineage>
</organism>
<evidence type="ECO:0000256" key="2">
    <source>
        <dbReference type="SAM" id="Coils"/>
    </source>
</evidence>
<dbReference type="Gene3D" id="3.20.20.450">
    <property type="entry name" value="EAL domain"/>
    <property type="match status" value="1"/>
</dbReference>
<dbReference type="Gene3D" id="3.30.70.270">
    <property type="match status" value="1"/>
</dbReference>
<dbReference type="Gene3D" id="3.40.50.2300">
    <property type="match status" value="1"/>
</dbReference>
<reference evidence="6 7" key="1">
    <citation type="submission" date="2017-06" db="EMBL/GenBank/DDBJ databases">
        <title>Genome sequencing of cyanobaciteial culture collection at National Institute for Environmental Studies (NIES).</title>
        <authorList>
            <person name="Hirose Y."/>
            <person name="Shimura Y."/>
            <person name="Fujisawa T."/>
            <person name="Nakamura Y."/>
            <person name="Kawachi M."/>
        </authorList>
    </citation>
    <scope>NUCLEOTIDE SEQUENCE [LARGE SCALE GENOMIC DNA]</scope>
    <source>
        <strain evidence="6 7">NIES-267</strain>
    </source>
</reference>
<dbReference type="InterPro" id="IPR000160">
    <property type="entry name" value="GGDEF_dom"/>
</dbReference>
<dbReference type="Pfam" id="PF00563">
    <property type="entry name" value="EAL"/>
    <property type="match status" value="1"/>
</dbReference>
<dbReference type="PROSITE" id="PS50887">
    <property type="entry name" value="GGDEF"/>
    <property type="match status" value="1"/>
</dbReference>
<dbReference type="SMART" id="SM00448">
    <property type="entry name" value="REC"/>
    <property type="match status" value="1"/>
</dbReference>
<dbReference type="InterPro" id="IPR035919">
    <property type="entry name" value="EAL_sf"/>
</dbReference>
<dbReference type="SUPFAM" id="SSF55073">
    <property type="entry name" value="Nucleotide cyclase"/>
    <property type="match status" value="1"/>
</dbReference>
<dbReference type="AlphaFoldDB" id="A0A1Z4LI30"/>
<gene>
    <name evidence="6" type="ORF">NIES267_03610</name>
</gene>
<dbReference type="Proteomes" id="UP000218418">
    <property type="component" value="Chromosome"/>
</dbReference>
<evidence type="ECO:0000313" key="6">
    <source>
        <dbReference type="EMBL" id="BAY80896.1"/>
    </source>
</evidence>
<dbReference type="InterPro" id="IPR052155">
    <property type="entry name" value="Biofilm_reg_signaling"/>
</dbReference>
<dbReference type="PANTHER" id="PTHR44757:SF2">
    <property type="entry name" value="BIOFILM ARCHITECTURE MAINTENANCE PROTEIN MBAA"/>
    <property type="match status" value="1"/>
</dbReference>
<dbReference type="CDD" id="cd19920">
    <property type="entry name" value="REC_PA4781-like"/>
    <property type="match status" value="1"/>
</dbReference>
<dbReference type="NCBIfam" id="TIGR00254">
    <property type="entry name" value="GGDEF"/>
    <property type="match status" value="1"/>
</dbReference>
<proteinExistence type="predicted"/>
<accession>A0A1Z4LI30</accession>
<dbReference type="CDD" id="cd01948">
    <property type="entry name" value="EAL"/>
    <property type="match status" value="1"/>
</dbReference>
<dbReference type="CDD" id="cd01949">
    <property type="entry name" value="GGDEF"/>
    <property type="match status" value="1"/>
</dbReference>
<dbReference type="SMART" id="SM00052">
    <property type="entry name" value="EAL"/>
    <property type="match status" value="1"/>
</dbReference>
<feature type="domain" description="Response regulatory" evidence="3">
    <location>
        <begin position="19"/>
        <end position="135"/>
    </location>
</feature>
<keyword evidence="1" id="KW-0597">Phosphoprotein</keyword>
<keyword evidence="7" id="KW-1185">Reference proteome</keyword>
<evidence type="ECO:0000259" key="5">
    <source>
        <dbReference type="PROSITE" id="PS50887"/>
    </source>
</evidence>
<dbReference type="InterPro" id="IPR001789">
    <property type="entry name" value="Sig_transdc_resp-reg_receiver"/>
</dbReference>
<feature type="coiled-coil region" evidence="2">
    <location>
        <begin position="137"/>
        <end position="182"/>
    </location>
</feature>
<sequence>MKSMRINTGNYLSNSDEQDILIIDDTADNLRILSSILTRVGYKVRKALNWQMAFTACQTQLPDLILLDIMMPEIDGYEVCERFKANKKTAEIPIIFISALDDIFDKVRAFQVGGVDYITKPFEFAEVLIRVQNHLKLRNAQLEILKLNNQLEERVKQRTLELENTLEKLKIEVNSRQELQSKLLESALRDALTGLPNRVFFINRLEQALNRAKLESDYHFAVLFLDCDRFKIINDSLGHLVGDELLVAIAKRLQETITPFDTLARLGGDEFGILLENISNLEMVTTIAERILNSLSQHFNVSRNQVFVNVSIGINWGSVNYDKPEYLLRDADTAMYGAKALGRGRFHIFDPEMHREAIQILELENDLRRAINKQELTVYYQPIISLNSGSIIGLEALVRWQHPTKGLILPTEFISMAEETGLIHAIDTWVLKSACNQLCIWQNHPAVPKPLYISVNLSAKLFLQTNFIAQIDQIIYETKVNPAFLELEITESVIMEDSVDMKTTLQELRERNIRLSMDDFGTGYSSLSYLHSFPLNTLKIDKSFLNLMRNNRENMGLVPAMIGIAHSMGMRAIAEGVETSEQLSQIRDLKCNFAQGNLFSRPMEAQLMLDLMLTSPQW</sequence>
<dbReference type="PANTHER" id="PTHR44757">
    <property type="entry name" value="DIGUANYLATE CYCLASE DGCP"/>
    <property type="match status" value="1"/>
</dbReference>
<dbReference type="SMART" id="SM00267">
    <property type="entry name" value="GGDEF"/>
    <property type="match status" value="1"/>
</dbReference>
<feature type="domain" description="GGDEF" evidence="5">
    <location>
        <begin position="218"/>
        <end position="351"/>
    </location>
</feature>
<dbReference type="Pfam" id="PF00990">
    <property type="entry name" value="GGDEF"/>
    <property type="match status" value="1"/>
</dbReference>
<feature type="modified residue" description="4-aspartylphosphate" evidence="1">
    <location>
        <position position="68"/>
    </location>
</feature>
<dbReference type="InterPro" id="IPR011006">
    <property type="entry name" value="CheY-like_superfamily"/>
</dbReference>
<name>A0A1Z4LI30_9CYAN</name>
<feature type="domain" description="EAL" evidence="4">
    <location>
        <begin position="360"/>
        <end position="616"/>
    </location>
</feature>
<dbReference type="SUPFAM" id="SSF52172">
    <property type="entry name" value="CheY-like"/>
    <property type="match status" value="1"/>
</dbReference>
<evidence type="ECO:0000256" key="1">
    <source>
        <dbReference type="PROSITE-ProRule" id="PRU00169"/>
    </source>
</evidence>
<keyword evidence="2" id="KW-0175">Coiled coil</keyword>
<protein>
    <submittedName>
        <fullName evidence="6">Response regulator receiver modulated diguanylate cyclase/phosphodiesterase</fullName>
    </submittedName>
</protein>
<dbReference type="SUPFAM" id="SSF141868">
    <property type="entry name" value="EAL domain-like"/>
    <property type="match status" value="1"/>
</dbReference>
<dbReference type="InterPro" id="IPR043128">
    <property type="entry name" value="Rev_trsase/Diguanyl_cyclase"/>
</dbReference>
<dbReference type="EMBL" id="AP018227">
    <property type="protein sequence ID" value="BAY80896.1"/>
    <property type="molecule type" value="Genomic_DNA"/>
</dbReference>
<evidence type="ECO:0000259" key="4">
    <source>
        <dbReference type="PROSITE" id="PS50883"/>
    </source>
</evidence>
<dbReference type="InterPro" id="IPR001633">
    <property type="entry name" value="EAL_dom"/>
</dbReference>
<evidence type="ECO:0000313" key="7">
    <source>
        <dbReference type="Proteomes" id="UP000218418"/>
    </source>
</evidence>
<dbReference type="GO" id="GO:0000160">
    <property type="term" value="P:phosphorelay signal transduction system"/>
    <property type="evidence" value="ECO:0007669"/>
    <property type="project" value="InterPro"/>
</dbReference>
<dbReference type="InterPro" id="IPR029787">
    <property type="entry name" value="Nucleotide_cyclase"/>
</dbReference>
<dbReference type="Pfam" id="PF00072">
    <property type="entry name" value="Response_reg"/>
    <property type="match status" value="1"/>
</dbReference>
<dbReference type="PROSITE" id="PS50110">
    <property type="entry name" value="RESPONSE_REGULATORY"/>
    <property type="match status" value="1"/>
</dbReference>
<dbReference type="PROSITE" id="PS50883">
    <property type="entry name" value="EAL"/>
    <property type="match status" value="1"/>
</dbReference>
<evidence type="ECO:0000259" key="3">
    <source>
        <dbReference type="PROSITE" id="PS50110"/>
    </source>
</evidence>